<dbReference type="NCBIfam" id="TIGR00726">
    <property type="entry name" value="peptidoglycan editing factor PgeF"/>
    <property type="match status" value="1"/>
</dbReference>
<comment type="catalytic activity">
    <reaction evidence="8">
        <text>adenosine + H2O + H(+) = inosine + NH4(+)</text>
        <dbReference type="Rhea" id="RHEA:24408"/>
        <dbReference type="ChEBI" id="CHEBI:15377"/>
        <dbReference type="ChEBI" id="CHEBI:15378"/>
        <dbReference type="ChEBI" id="CHEBI:16335"/>
        <dbReference type="ChEBI" id="CHEBI:17596"/>
        <dbReference type="ChEBI" id="CHEBI:28938"/>
        <dbReference type="EC" id="3.5.4.4"/>
    </reaction>
    <physiologicalReaction direction="left-to-right" evidence="8">
        <dbReference type="Rhea" id="RHEA:24409"/>
    </physiologicalReaction>
</comment>
<reference evidence="12" key="1">
    <citation type="submission" date="2020-07" db="EMBL/GenBank/DDBJ databases">
        <title>Genomic analysis of a strain of Sedimentibacter Hydroxybenzoicus DSM7310.</title>
        <authorList>
            <person name="Ma S."/>
        </authorList>
    </citation>
    <scope>NUCLEOTIDE SEQUENCE</scope>
    <source>
        <strain evidence="12">DSM 7310</strain>
    </source>
</reference>
<evidence type="ECO:0000256" key="4">
    <source>
        <dbReference type="ARBA" id="ARBA00022679"/>
    </source>
</evidence>
<comment type="catalytic activity">
    <reaction evidence="9">
        <text>adenosine + phosphate = alpha-D-ribose 1-phosphate + adenine</text>
        <dbReference type="Rhea" id="RHEA:27642"/>
        <dbReference type="ChEBI" id="CHEBI:16335"/>
        <dbReference type="ChEBI" id="CHEBI:16708"/>
        <dbReference type="ChEBI" id="CHEBI:43474"/>
        <dbReference type="ChEBI" id="CHEBI:57720"/>
        <dbReference type="EC" id="2.4.2.1"/>
    </reaction>
    <physiologicalReaction direction="left-to-right" evidence="9">
        <dbReference type="Rhea" id="RHEA:27643"/>
    </physiologicalReaction>
</comment>
<evidence type="ECO:0000256" key="7">
    <source>
        <dbReference type="ARBA" id="ARBA00022833"/>
    </source>
</evidence>
<dbReference type="CDD" id="cd16833">
    <property type="entry name" value="YfiH"/>
    <property type="match status" value="1"/>
</dbReference>
<dbReference type="GO" id="GO:0005507">
    <property type="term" value="F:copper ion binding"/>
    <property type="evidence" value="ECO:0007669"/>
    <property type="project" value="TreeGrafter"/>
</dbReference>
<organism evidence="12 13">
    <name type="scientific">Sedimentibacter hydroxybenzoicus DSM 7310</name>
    <dbReference type="NCBI Taxonomy" id="1123245"/>
    <lineage>
        <taxon>Bacteria</taxon>
        <taxon>Bacillati</taxon>
        <taxon>Bacillota</taxon>
        <taxon>Tissierellia</taxon>
        <taxon>Sedimentibacter</taxon>
    </lineage>
</organism>
<keyword evidence="6" id="KW-0378">Hydrolase</keyword>
<dbReference type="PANTHER" id="PTHR30616">
    <property type="entry name" value="UNCHARACTERIZED PROTEIN YFIH"/>
    <property type="match status" value="1"/>
</dbReference>
<accession>A0A974GX75</accession>
<comment type="similarity">
    <text evidence="3 11">Belongs to the purine nucleoside phosphorylase YfiH/LACC1 family.</text>
</comment>
<evidence type="ECO:0000256" key="6">
    <source>
        <dbReference type="ARBA" id="ARBA00022801"/>
    </source>
</evidence>
<dbReference type="Gene3D" id="3.60.140.10">
    <property type="entry name" value="CNF1/YfiH-like putative cysteine hydrolases"/>
    <property type="match status" value="1"/>
</dbReference>
<evidence type="ECO:0000256" key="8">
    <source>
        <dbReference type="ARBA" id="ARBA00047989"/>
    </source>
</evidence>
<dbReference type="GO" id="GO:0016787">
    <property type="term" value="F:hydrolase activity"/>
    <property type="evidence" value="ECO:0007669"/>
    <property type="project" value="UniProtKB-KW"/>
</dbReference>
<comment type="catalytic activity">
    <reaction evidence="10">
        <text>S-methyl-5'-thioadenosine + phosphate = 5-(methylsulfanyl)-alpha-D-ribose 1-phosphate + adenine</text>
        <dbReference type="Rhea" id="RHEA:11852"/>
        <dbReference type="ChEBI" id="CHEBI:16708"/>
        <dbReference type="ChEBI" id="CHEBI:17509"/>
        <dbReference type="ChEBI" id="CHEBI:43474"/>
        <dbReference type="ChEBI" id="CHEBI:58533"/>
        <dbReference type="EC" id="2.4.2.28"/>
    </reaction>
    <physiologicalReaction direction="left-to-right" evidence="10">
        <dbReference type="Rhea" id="RHEA:11853"/>
    </physiologicalReaction>
</comment>
<proteinExistence type="inferred from homology"/>
<dbReference type="InterPro" id="IPR038371">
    <property type="entry name" value="Cu_polyphenol_OxRdtase_sf"/>
</dbReference>
<keyword evidence="7" id="KW-0862">Zinc</keyword>
<dbReference type="InterPro" id="IPR003730">
    <property type="entry name" value="Cu_polyphenol_OxRdtase"/>
</dbReference>
<evidence type="ECO:0000256" key="2">
    <source>
        <dbReference type="ARBA" id="ARBA00003215"/>
    </source>
</evidence>
<evidence type="ECO:0000256" key="10">
    <source>
        <dbReference type="ARBA" id="ARBA00049893"/>
    </source>
</evidence>
<dbReference type="SUPFAM" id="SSF64438">
    <property type="entry name" value="CNF1/YfiH-like putative cysteine hydrolases"/>
    <property type="match status" value="1"/>
</dbReference>
<protein>
    <recommendedName>
        <fullName evidence="11">Purine nucleoside phosphorylase</fullName>
    </recommendedName>
</protein>
<evidence type="ECO:0000256" key="3">
    <source>
        <dbReference type="ARBA" id="ARBA00007353"/>
    </source>
</evidence>
<comment type="caution">
    <text evidence="12">The sequence shown here is derived from an EMBL/GenBank/DDBJ whole genome shotgun (WGS) entry which is preliminary data.</text>
</comment>
<evidence type="ECO:0000313" key="13">
    <source>
        <dbReference type="Proteomes" id="UP000611629"/>
    </source>
</evidence>
<dbReference type="Proteomes" id="UP000611629">
    <property type="component" value="Unassembled WGS sequence"/>
</dbReference>
<comment type="function">
    <text evidence="2">Purine nucleoside enzyme that catalyzes the phosphorolysis of adenosine and inosine nucleosides, yielding D-ribose 1-phosphate and the respective free bases, adenine and hypoxanthine. Also catalyzes the phosphorolysis of S-methyl-5'-thioadenosine into adenine and S-methyl-5-thio-alpha-D-ribose 1-phosphate. Also has adenosine deaminase activity.</text>
</comment>
<evidence type="ECO:0000313" key="12">
    <source>
        <dbReference type="EMBL" id="NYB74785.1"/>
    </source>
</evidence>
<keyword evidence="4" id="KW-0808">Transferase</keyword>
<comment type="catalytic activity">
    <reaction evidence="1">
        <text>inosine + phosphate = alpha-D-ribose 1-phosphate + hypoxanthine</text>
        <dbReference type="Rhea" id="RHEA:27646"/>
        <dbReference type="ChEBI" id="CHEBI:17368"/>
        <dbReference type="ChEBI" id="CHEBI:17596"/>
        <dbReference type="ChEBI" id="CHEBI:43474"/>
        <dbReference type="ChEBI" id="CHEBI:57720"/>
        <dbReference type="EC" id="2.4.2.1"/>
    </reaction>
    <physiologicalReaction direction="left-to-right" evidence="1">
        <dbReference type="Rhea" id="RHEA:27647"/>
    </physiologicalReaction>
</comment>
<sequence length="275" mass="31269">MYNINEIQDFKYITFPSFEEYDDIFHCFTTRAGGVSEGSFASMNIGFSTGDNDENVKRNIEIMAERLNLNVDDIVETHQTHTNNIMYVTEEHKGRIFTEGIENNIKNIDGIYTDKTNLTLMSFHADCTPVFLYDPIKKVIGLAHAGWRGTVQNIGGVMVKAFINDFNSDPKDIKAAIGPSLCKECFEVDEDVKDLFVATDESFMDFMDTKGIKYYFNLWEINKYLLLKEGLRGENIEISGICTKCRNDLLFSHRGQGGKRGLMTGLLMMKKLPPL</sequence>
<evidence type="ECO:0000256" key="9">
    <source>
        <dbReference type="ARBA" id="ARBA00048968"/>
    </source>
</evidence>
<evidence type="ECO:0000256" key="11">
    <source>
        <dbReference type="RuleBase" id="RU361274"/>
    </source>
</evidence>
<keyword evidence="13" id="KW-1185">Reference proteome</keyword>
<keyword evidence="5" id="KW-0479">Metal-binding</keyword>
<dbReference type="RefSeq" id="WP_179238491.1">
    <property type="nucleotide sequence ID" value="NZ_JACBNQ010000013.1"/>
</dbReference>
<evidence type="ECO:0000256" key="1">
    <source>
        <dbReference type="ARBA" id="ARBA00000553"/>
    </source>
</evidence>
<dbReference type="Pfam" id="PF02578">
    <property type="entry name" value="Cu-oxidase_4"/>
    <property type="match status" value="1"/>
</dbReference>
<dbReference type="InterPro" id="IPR011324">
    <property type="entry name" value="Cytotoxic_necrot_fac-like_cat"/>
</dbReference>
<evidence type="ECO:0000256" key="5">
    <source>
        <dbReference type="ARBA" id="ARBA00022723"/>
    </source>
</evidence>
<dbReference type="AlphaFoldDB" id="A0A974GX75"/>
<dbReference type="PANTHER" id="PTHR30616:SF2">
    <property type="entry name" value="PURINE NUCLEOSIDE PHOSPHORYLASE LACC1"/>
    <property type="match status" value="1"/>
</dbReference>
<name>A0A974GX75_SEDHY</name>
<dbReference type="GO" id="GO:0017061">
    <property type="term" value="F:S-methyl-5-thioadenosine phosphorylase activity"/>
    <property type="evidence" value="ECO:0007669"/>
    <property type="project" value="UniProtKB-EC"/>
</dbReference>
<dbReference type="EMBL" id="JACBNQ010000013">
    <property type="protein sequence ID" value="NYB74785.1"/>
    <property type="molecule type" value="Genomic_DNA"/>
</dbReference>
<gene>
    <name evidence="12" type="primary">pgeF</name>
    <name evidence="12" type="ORF">HZF24_11620</name>
</gene>